<organism evidence="1 2">
    <name type="scientific">Aromatoleum toluolicum</name>
    <dbReference type="NCBI Taxonomy" id="90060"/>
    <lineage>
        <taxon>Bacteria</taxon>
        <taxon>Pseudomonadati</taxon>
        <taxon>Pseudomonadota</taxon>
        <taxon>Betaproteobacteria</taxon>
        <taxon>Rhodocyclales</taxon>
        <taxon>Rhodocyclaceae</taxon>
        <taxon>Aromatoleum</taxon>
    </lineage>
</organism>
<dbReference type="EMBL" id="WTVS01000108">
    <property type="protein sequence ID" value="NMG00888.1"/>
    <property type="molecule type" value="Genomic_DNA"/>
</dbReference>
<dbReference type="Proteomes" id="UP000634522">
    <property type="component" value="Unassembled WGS sequence"/>
</dbReference>
<protein>
    <submittedName>
        <fullName evidence="1">Uncharacterized protein</fullName>
    </submittedName>
</protein>
<name>A0ABX1NND9_9RHOO</name>
<evidence type="ECO:0000313" key="1">
    <source>
        <dbReference type="EMBL" id="NMG00888.1"/>
    </source>
</evidence>
<accession>A0ABX1NND9</accession>
<reference evidence="1 2" key="1">
    <citation type="submission" date="2019-12" db="EMBL/GenBank/DDBJ databases">
        <title>Comparative genomics gives insights into the taxonomy of the Azoarcus-Aromatoleum group and reveals separate origins of nif in the plant-associated Azoarcus and non-plant-associated Aromatoleum sub-groups.</title>
        <authorList>
            <person name="Lafos M."/>
            <person name="Maluk M."/>
            <person name="Batista M."/>
            <person name="Junghare M."/>
            <person name="Carmona M."/>
            <person name="Faoro H."/>
            <person name="Cruz L.M."/>
            <person name="Battistoni F."/>
            <person name="De Souza E."/>
            <person name="Pedrosa F."/>
            <person name="Chen W.-M."/>
            <person name="Poole P.S."/>
            <person name="Dixon R.A."/>
            <person name="James E.K."/>
        </authorList>
    </citation>
    <scope>NUCLEOTIDE SEQUENCE [LARGE SCALE GENOMIC DNA]</scope>
    <source>
        <strain evidence="1 2">T</strain>
    </source>
</reference>
<comment type="caution">
    <text evidence="1">The sequence shown here is derived from an EMBL/GenBank/DDBJ whole genome shotgun (WGS) entry which is preliminary data.</text>
</comment>
<evidence type="ECO:0000313" key="2">
    <source>
        <dbReference type="Proteomes" id="UP000634522"/>
    </source>
</evidence>
<dbReference type="RefSeq" id="WP_169143394.1">
    <property type="nucleotide sequence ID" value="NZ_WTVS01000108.1"/>
</dbReference>
<proteinExistence type="predicted"/>
<gene>
    <name evidence="1" type="ORF">GPA27_26255</name>
</gene>
<keyword evidence="2" id="KW-1185">Reference proteome</keyword>
<sequence length="71" mass="7944">MYIYDLLYRKETGPNGQHQWFLASNPNAHDPALINALNQLSVNGWDVVGIGDFGYGNPTGLDEILLRKQRG</sequence>